<accession>A0A5N6W0L2</accession>
<evidence type="ECO:0000313" key="3">
    <source>
        <dbReference type="Proteomes" id="UP000325433"/>
    </source>
</evidence>
<keyword evidence="3" id="KW-1185">Reference proteome</keyword>
<proteinExistence type="predicted"/>
<sequence>MRPGTNFPDNLIPDCKLSCTCITCQPLPLCFVLSGPTAMPCFGCRFLLSYILIPVTSLNLLSLAFTVDHLKVCMLILAAMSNLACIY</sequence>
<evidence type="ECO:0000313" key="2">
    <source>
        <dbReference type="EMBL" id="KAE8314367.1"/>
    </source>
</evidence>
<evidence type="ECO:0000256" key="1">
    <source>
        <dbReference type="SAM" id="Phobius"/>
    </source>
</evidence>
<name>A0A5N6W0L2_9EURO</name>
<dbReference type="EMBL" id="ML738319">
    <property type="protein sequence ID" value="KAE8314367.1"/>
    <property type="molecule type" value="Genomic_DNA"/>
</dbReference>
<keyword evidence="1" id="KW-1133">Transmembrane helix</keyword>
<protein>
    <submittedName>
        <fullName evidence="2">Uncharacterized protein</fullName>
    </submittedName>
</protein>
<dbReference type="AlphaFoldDB" id="A0A5N6W0L2"/>
<gene>
    <name evidence="2" type="ORF">BDV41DRAFT_222412</name>
</gene>
<keyword evidence="1" id="KW-0812">Transmembrane</keyword>
<dbReference type="Proteomes" id="UP000325433">
    <property type="component" value="Unassembled WGS sequence"/>
</dbReference>
<organism evidence="2 3">
    <name type="scientific">Aspergillus transmontanensis</name>
    <dbReference type="NCBI Taxonomy" id="1034304"/>
    <lineage>
        <taxon>Eukaryota</taxon>
        <taxon>Fungi</taxon>
        <taxon>Dikarya</taxon>
        <taxon>Ascomycota</taxon>
        <taxon>Pezizomycotina</taxon>
        <taxon>Eurotiomycetes</taxon>
        <taxon>Eurotiomycetidae</taxon>
        <taxon>Eurotiales</taxon>
        <taxon>Aspergillaceae</taxon>
        <taxon>Aspergillus</taxon>
        <taxon>Aspergillus subgen. Circumdati</taxon>
    </lineage>
</organism>
<keyword evidence="1" id="KW-0472">Membrane</keyword>
<reference evidence="3" key="1">
    <citation type="submission" date="2019-04" db="EMBL/GenBank/DDBJ databases">
        <title>Friends and foes A comparative genomics studyof 23 Aspergillus species from section Flavi.</title>
        <authorList>
            <consortium name="DOE Joint Genome Institute"/>
            <person name="Kjaerbolling I."/>
            <person name="Vesth T."/>
            <person name="Frisvad J.C."/>
            <person name="Nybo J.L."/>
            <person name="Theobald S."/>
            <person name="Kildgaard S."/>
            <person name="Isbrandt T."/>
            <person name="Kuo A."/>
            <person name="Sato A."/>
            <person name="Lyhne E.K."/>
            <person name="Kogle M.E."/>
            <person name="Wiebenga A."/>
            <person name="Kun R.S."/>
            <person name="Lubbers R.J."/>
            <person name="Makela M.R."/>
            <person name="Barry K."/>
            <person name="Chovatia M."/>
            <person name="Clum A."/>
            <person name="Daum C."/>
            <person name="Haridas S."/>
            <person name="He G."/>
            <person name="LaButti K."/>
            <person name="Lipzen A."/>
            <person name="Mondo S."/>
            <person name="Riley R."/>
            <person name="Salamov A."/>
            <person name="Simmons B.A."/>
            <person name="Magnuson J.K."/>
            <person name="Henrissat B."/>
            <person name="Mortensen U.H."/>
            <person name="Larsen T.O."/>
            <person name="Devries R.P."/>
            <person name="Grigoriev I.V."/>
            <person name="Machida M."/>
            <person name="Baker S.E."/>
            <person name="Andersen M.R."/>
        </authorList>
    </citation>
    <scope>NUCLEOTIDE SEQUENCE [LARGE SCALE GENOMIC DNA]</scope>
    <source>
        <strain evidence="3">CBS 130015</strain>
    </source>
</reference>
<feature type="transmembrane region" description="Helical" evidence="1">
    <location>
        <begin position="47"/>
        <end position="67"/>
    </location>
</feature>